<protein>
    <submittedName>
        <fullName evidence="3">ATP-dependent helicase</fullName>
    </submittedName>
</protein>
<dbReference type="SUPFAM" id="SSF52540">
    <property type="entry name" value="P-loop containing nucleoside triphosphate hydrolases"/>
    <property type="match status" value="2"/>
</dbReference>
<dbReference type="Proteomes" id="UP000287746">
    <property type="component" value="Unassembled WGS sequence"/>
</dbReference>
<dbReference type="AlphaFoldDB" id="A0A430FXW7"/>
<dbReference type="GO" id="GO:0016787">
    <property type="term" value="F:hydrolase activity"/>
    <property type="evidence" value="ECO:0007669"/>
    <property type="project" value="UniProtKB-KW"/>
</dbReference>
<evidence type="ECO:0000313" key="3">
    <source>
        <dbReference type="EMBL" id="RSY76679.1"/>
    </source>
</evidence>
<dbReference type="InterPro" id="IPR038718">
    <property type="entry name" value="SNF2-like_sf"/>
</dbReference>
<dbReference type="PANTHER" id="PTHR45766">
    <property type="entry name" value="DNA ANNEALING HELICASE AND ENDONUCLEASE ZRANB3 FAMILY MEMBER"/>
    <property type="match status" value="1"/>
</dbReference>
<name>A0A430FXW7_9SPHN</name>
<dbReference type="GO" id="GO:0004386">
    <property type="term" value="F:helicase activity"/>
    <property type="evidence" value="ECO:0007669"/>
    <property type="project" value="UniProtKB-KW"/>
</dbReference>
<dbReference type="GO" id="GO:0005524">
    <property type="term" value="F:ATP binding"/>
    <property type="evidence" value="ECO:0007669"/>
    <property type="project" value="InterPro"/>
</dbReference>
<dbReference type="Pfam" id="PF00176">
    <property type="entry name" value="SNF2-rel_dom"/>
    <property type="match status" value="1"/>
</dbReference>
<evidence type="ECO:0000256" key="1">
    <source>
        <dbReference type="ARBA" id="ARBA00022801"/>
    </source>
</evidence>
<organism evidence="3 4">
    <name type="scientific">Sphingomonas koreensis</name>
    <dbReference type="NCBI Taxonomy" id="93064"/>
    <lineage>
        <taxon>Bacteria</taxon>
        <taxon>Pseudomonadati</taxon>
        <taxon>Pseudomonadota</taxon>
        <taxon>Alphaproteobacteria</taxon>
        <taxon>Sphingomonadales</taxon>
        <taxon>Sphingomonadaceae</taxon>
        <taxon>Sphingomonas</taxon>
    </lineage>
</organism>
<comment type="caution">
    <text evidence="3">The sequence shown here is derived from an EMBL/GenBank/DDBJ whole genome shotgun (WGS) entry which is preliminary data.</text>
</comment>
<dbReference type="Gene3D" id="3.40.50.10810">
    <property type="entry name" value="Tandem AAA-ATPase domain"/>
    <property type="match status" value="1"/>
</dbReference>
<reference evidence="4" key="1">
    <citation type="submission" date="2018-07" db="EMBL/GenBank/DDBJ databases">
        <title>Genomic and Epidemiologic Investigation of an Indolent Hospital Outbreak.</title>
        <authorList>
            <person name="Johnson R.C."/>
            <person name="Deming C."/>
            <person name="Conlan S."/>
            <person name="Zellmer C.J."/>
            <person name="Michelin A.V."/>
            <person name="Lee-Lin S.-Q."/>
            <person name="Thomas P.J."/>
            <person name="Park M."/>
            <person name="Weingarten R.A."/>
            <person name="Less J."/>
            <person name="Dekker J.P."/>
            <person name="Frank K.M."/>
            <person name="Musser K.A."/>
            <person name="Mcquiston J.R."/>
            <person name="Henderson D.K."/>
            <person name="Lau A.F."/>
            <person name="Palmore T.N."/>
            <person name="Segre J.A."/>
        </authorList>
    </citation>
    <scope>NUCLEOTIDE SEQUENCE [LARGE SCALE GENOMIC DNA]</scope>
    <source>
        <strain evidence="4">SK-CDC1_0717</strain>
    </source>
</reference>
<dbReference type="Gene3D" id="3.40.50.300">
    <property type="entry name" value="P-loop containing nucleotide triphosphate hydrolases"/>
    <property type="match status" value="1"/>
</dbReference>
<keyword evidence="3" id="KW-0067">ATP-binding</keyword>
<accession>A0A430FXW7</accession>
<keyword evidence="1" id="KW-0378">Hydrolase</keyword>
<dbReference type="InterPro" id="IPR000330">
    <property type="entry name" value="SNF2_N"/>
</dbReference>
<keyword evidence="3" id="KW-0547">Nucleotide-binding</keyword>
<gene>
    <name evidence="3" type="ORF">DAH66_20860</name>
</gene>
<dbReference type="PANTHER" id="PTHR45766:SF6">
    <property type="entry name" value="SWI_SNF-RELATED MATRIX-ASSOCIATED ACTIN-DEPENDENT REGULATOR OF CHROMATIN SUBFAMILY A-LIKE PROTEIN 1"/>
    <property type="match status" value="1"/>
</dbReference>
<dbReference type="RefSeq" id="WP_126006082.1">
    <property type="nucleotide sequence ID" value="NZ_QQYZ01000033.1"/>
</dbReference>
<feature type="domain" description="SNF2 N-terminal" evidence="2">
    <location>
        <begin position="149"/>
        <end position="370"/>
    </location>
</feature>
<evidence type="ECO:0000313" key="4">
    <source>
        <dbReference type="Proteomes" id="UP000287746"/>
    </source>
</evidence>
<dbReference type="InterPro" id="IPR027417">
    <property type="entry name" value="P-loop_NTPase"/>
</dbReference>
<sequence>MPLEIGIDYDTPRVRGTLSKTGDEGISPIWERLKARFSAQADAILLDDVIDLPWPEVLGVIREFGSASTQKALAFRLVPTDRARAKVAAFVVETKKARASKDTLVLQIDEREIQPRLDALGFRRQLKPFQLRDLARLLSLPHGANFSVPGAGKTTVTLALSLLAAKPDAHLFVVAPKAAFPAWRGIVAECVDANAPEWVREEFTVLSGSDLQNEVALRSGARRFLMSYDLLVRQQSLVAAYFSRQSVHLVLDESHRMKAGLASQRGAFLINIASSPARRDILSGTPMPQDANDMASQLSFLWPGQGYDLQIQRGVSPRQVLGDLYVRTTKHELGLKPAVRHFHDVAMADGQLALYGVVKEEVLRQITKAMSRASQPDFLSARKSVMRLLQLSTNPTLALQAMTRDMRDISSGIADKVVEEGASLKMKAVCAHARALAKEGKKSVIWTIFTQSILDLERLLADLNPVSLYGAIPTGEATDMSTREGRLAKFHQDPFCKVMIANPAAAGEGISLHTVCHDAIYLDRSYVSTHYLQSIDRIHRLGLKPGTETNIHIYRTKAPAGLGSVDLSVSRRLAQKIHGLENLLDDSDLRQLALDEDEADDPIDYDVDMQDLVDLVEELEGKQPVEPQEEA</sequence>
<dbReference type="EMBL" id="QQYZ01000033">
    <property type="protein sequence ID" value="RSY76679.1"/>
    <property type="molecule type" value="Genomic_DNA"/>
</dbReference>
<keyword evidence="3" id="KW-0347">Helicase</keyword>
<evidence type="ECO:0000259" key="2">
    <source>
        <dbReference type="Pfam" id="PF00176"/>
    </source>
</evidence>
<proteinExistence type="predicted"/>